<keyword evidence="3" id="KW-1185">Reference proteome</keyword>
<evidence type="ECO:0008006" key="4">
    <source>
        <dbReference type="Google" id="ProtNLM"/>
    </source>
</evidence>
<dbReference type="Pfam" id="PF14087">
    <property type="entry name" value="DUF4267"/>
    <property type="match status" value="1"/>
</dbReference>
<dbReference type="EMBL" id="JACHGT010000017">
    <property type="protein sequence ID" value="MBB6038658.1"/>
    <property type="molecule type" value="Genomic_DNA"/>
</dbReference>
<gene>
    <name evidence="2" type="ORF">HNR73_006544</name>
</gene>
<organism evidence="2 3">
    <name type="scientific">Phytomonospora endophytica</name>
    <dbReference type="NCBI Taxonomy" id="714109"/>
    <lineage>
        <taxon>Bacteria</taxon>
        <taxon>Bacillati</taxon>
        <taxon>Actinomycetota</taxon>
        <taxon>Actinomycetes</taxon>
        <taxon>Micromonosporales</taxon>
        <taxon>Micromonosporaceae</taxon>
        <taxon>Phytomonospora</taxon>
    </lineage>
</organism>
<feature type="transmembrane region" description="Helical" evidence="1">
    <location>
        <begin position="105"/>
        <end position="124"/>
    </location>
</feature>
<dbReference type="RefSeq" id="WP_184791436.1">
    <property type="nucleotide sequence ID" value="NZ_BONT01000069.1"/>
</dbReference>
<dbReference type="AlphaFoldDB" id="A0A841FY63"/>
<dbReference type="InterPro" id="IPR025363">
    <property type="entry name" value="DUF4267"/>
</dbReference>
<sequence>MLTTIATVLAGLTGVGVVFMGTAPFWVPKASAGFGIPGTDTDDPTFRSWLRVKAMRDIGLGLVILVVLIGGTPHLLAAVMLAATVVPAGDALIVLRAKGPKATAYGVHAATALAMLVIGALLLIA</sequence>
<name>A0A841FY63_9ACTN</name>
<feature type="transmembrane region" description="Helical" evidence="1">
    <location>
        <begin position="6"/>
        <end position="27"/>
    </location>
</feature>
<evidence type="ECO:0000313" key="3">
    <source>
        <dbReference type="Proteomes" id="UP000548476"/>
    </source>
</evidence>
<accession>A0A841FY63</accession>
<keyword evidence="1" id="KW-0472">Membrane</keyword>
<proteinExistence type="predicted"/>
<reference evidence="2 3" key="1">
    <citation type="submission" date="2020-08" db="EMBL/GenBank/DDBJ databases">
        <title>Genomic Encyclopedia of Type Strains, Phase IV (KMG-IV): sequencing the most valuable type-strain genomes for metagenomic binning, comparative biology and taxonomic classification.</title>
        <authorList>
            <person name="Goeker M."/>
        </authorList>
    </citation>
    <scope>NUCLEOTIDE SEQUENCE [LARGE SCALE GENOMIC DNA]</scope>
    <source>
        <strain evidence="2 3">YIM 65646</strain>
    </source>
</reference>
<keyword evidence="1" id="KW-0812">Transmembrane</keyword>
<keyword evidence="1" id="KW-1133">Transmembrane helix</keyword>
<comment type="caution">
    <text evidence="2">The sequence shown here is derived from an EMBL/GenBank/DDBJ whole genome shotgun (WGS) entry which is preliminary data.</text>
</comment>
<dbReference type="Proteomes" id="UP000548476">
    <property type="component" value="Unassembled WGS sequence"/>
</dbReference>
<evidence type="ECO:0000256" key="1">
    <source>
        <dbReference type="SAM" id="Phobius"/>
    </source>
</evidence>
<evidence type="ECO:0000313" key="2">
    <source>
        <dbReference type="EMBL" id="MBB6038658.1"/>
    </source>
</evidence>
<protein>
    <recommendedName>
        <fullName evidence="4">DUF4267 domain-containing protein</fullName>
    </recommendedName>
</protein>
<feature type="transmembrane region" description="Helical" evidence="1">
    <location>
        <begin position="58"/>
        <end position="85"/>
    </location>
</feature>